<dbReference type="Proteomes" id="UP001162793">
    <property type="component" value="Unassembled WGS sequence"/>
</dbReference>
<accession>A0AA41WRM1</accession>
<gene>
    <name evidence="9" type="ORF">NKG59_06560</name>
</gene>
<evidence type="ECO:0000256" key="5">
    <source>
        <dbReference type="ARBA" id="ARBA00023049"/>
    </source>
</evidence>
<dbReference type="InterPro" id="IPR001915">
    <property type="entry name" value="Peptidase_M48"/>
</dbReference>
<dbReference type="GO" id="GO:0046872">
    <property type="term" value="F:metal ion binding"/>
    <property type="evidence" value="ECO:0007669"/>
    <property type="project" value="UniProtKB-KW"/>
</dbReference>
<keyword evidence="3 6" id="KW-0378">Hydrolase</keyword>
<comment type="similarity">
    <text evidence="6">Belongs to the peptidase M48 family.</text>
</comment>
<evidence type="ECO:0000256" key="4">
    <source>
        <dbReference type="ARBA" id="ARBA00022833"/>
    </source>
</evidence>
<evidence type="ECO:0000259" key="8">
    <source>
        <dbReference type="Pfam" id="PF01435"/>
    </source>
</evidence>
<evidence type="ECO:0000313" key="10">
    <source>
        <dbReference type="Proteomes" id="UP001162793"/>
    </source>
</evidence>
<feature type="domain" description="Peptidase M48" evidence="8">
    <location>
        <begin position="104"/>
        <end position="265"/>
    </location>
</feature>
<feature type="signal peptide" evidence="7">
    <location>
        <begin position="1"/>
        <end position="22"/>
    </location>
</feature>
<dbReference type="InterPro" id="IPR051156">
    <property type="entry name" value="Mito/Outer_Membr_Metalloprot"/>
</dbReference>
<evidence type="ECO:0000313" key="9">
    <source>
        <dbReference type="EMBL" id="MCP1172012.1"/>
    </source>
</evidence>
<keyword evidence="10" id="KW-1185">Reference proteome</keyword>
<evidence type="ECO:0000256" key="3">
    <source>
        <dbReference type="ARBA" id="ARBA00022801"/>
    </source>
</evidence>
<dbReference type="AlphaFoldDB" id="A0AA41WRM1"/>
<feature type="chain" id="PRO_5041213962" evidence="7">
    <location>
        <begin position="23"/>
        <end position="315"/>
    </location>
</feature>
<keyword evidence="5 6" id="KW-0482">Metalloprotease</keyword>
<dbReference type="Gene3D" id="3.30.2010.10">
    <property type="entry name" value="Metalloproteases ('zincins'), catalytic domain"/>
    <property type="match status" value="1"/>
</dbReference>
<dbReference type="PANTHER" id="PTHR22726:SF1">
    <property type="entry name" value="METALLOENDOPEPTIDASE OMA1, MITOCHONDRIAL"/>
    <property type="match status" value="1"/>
</dbReference>
<organism evidence="9 10">
    <name type="scientific">Ralstonia chuxiongensis</name>
    <dbReference type="NCBI Taxonomy" id="2957504"/>
    <lineage>
        <taxon>Bacteria</taxon>
        <taxon>Pseudomonadati</taxon>
        <taxon>Pseudomonadota</taxon>
        <taxon>Betaproteobacteria</taxon>
        <taxon>Burkholderiales</taxon>
        <taxon>Burkholderiaceae</taxon>
        <taxon>Ralstonia</taxon>
    </lineage>
</organism>
<dbReference type="GO" id="GO:0051603">
    <property type="term" value="P:proteolysis involved in protein catabolic process"/>
    <property type="evidence" value="ECO:0007669"/>
    <property type="project" value="TreeGrafter"/>
</dbReference>
<dbReference type="RefSeq" id="WP_253535963.1">
    <property type="nucleotide sequence ID" value="NZ_JAMYWC010000002.1"/>
</dbReference>
<keyword evidence="7" id="KW-0732">Signal</keyword>
<comment type="caution">
    <text evidence="9">The sequence shown here is derived from an EMBL/GenBank/DDBJ whole genome shotgun (WGS) entry which is preliminary data.</text>
</comment>
<dbReference type="PANTHER" id="PTHR22726">
    <property type="entry name" value="METALLOENDOPEPTIDASE OMA1"/>
    <property type="match status" value="1"/>
</dbReference>
<keyword evidence="1 6" id="KW-0645">Protease</keyword>
<reference evidence="10" key="1">
    <citation type="journal article" date="2023" name="Front. Microbiol.">
        <title>Ralstonia chuxiongensis sp. nov., Ralstonia mojiangensis sp. nov., and Ralstonia soli sp. nov., isolated from tobacco fields, are three novel species in the family Burkholderiaceae.</title>
        <authorList>
            <person name="Lu C.H."/>
            <person name="Zhang Y.Y."/>
            <person name="Jiang N."/>
            <person name="Chen W."/>
            <person name="Shao X."/>
            <person name="Zhao Z.M."/>
            <person name="Lu W.L."/>
            <person name="Hu X."/>
            <person name="Xi Y.X."/>
            <person name="Zou S.Y."/>
            <person name="Wei Q.J."/>
            <person name="Lin Z.L."/>
            <person name="Gong L."/>
            <person name="Gai X.T."/>
            <person name="Zhang L.Q."/>
            <person name="Li J.Y."/>
            <person name="Jin Y."/>
            <person name="Xia Z.Y."/>
        </authorList>
    </citation>
    <scope>NUCLEOTIDE SEQUENCE [LARGE SCALE GENOMIC DNA]</scope>
    <source>
        <strain evidence="10">21YRMH01-3</strain>
    </source>
</reference>
<dbReference type="Pfam" id="PF01435">
    <property type="entry name" value="Peptidase_M48"/>
    <property type="match status" value="1"/>
</dbReference>
<evidence type="ECO:0000256" key="1">
    <source>
        <dbReference type="ARBA" id="ARBA00022670"/>
    </source>
</evidence>
<evidence type="ECO:0000256" key="6">
    <source>
        <dbReference type="RuleBase" id="RU003983"/>
    </source>
</evidence>
<sequence>MPRVTRSLLTAIGLALSAWATAMDGPLPVPADGVKLEAATTTSPNIRLVIPAEEIDKRALAEYQGIIDNAAHEGALAPANVPDLIRIRSIVRRLTPQAPRWNPDAAHWQWEVNLIGSSQVNAFCMPGGKIAVFSGLLEQFKLTDDELAMALGHEIAHALREHARARAGQREITNLGANVISQLFGFGNRGDTDLGEGAKMHLLAFSRAEETEADLVGMDIASRAGYDPRAALTLWQKMGSIGGTEQKQFLSTHPSGRTRMAVLSRHLPETLTLFADARHMTMAKLPEYRSNMQYLGAAPIDNGDEAPMRPMVRRQ</sequence>
<protein>
    <submittedName>
        <fullName evidence="9">M48 family metallopeptidase</fullName>
    </submittedName>
</protein>
<dbReference type="GO" id="GO:0016020">
    <property type="term" value="C:membrane"/>
    <property type="evidence" value="ECO:0007669"/>
    <property type="project" value="TreeGrafter"/>
</dbReference>
<evidence type="ECO:0000256" key="7">
    <source>
        <dbReference type="SAM" id="SignalP"/>
    </source>
</evidence>
<proteinExistence type="inferred from homology"/>
<evidence type="ECO:0000256" key="2">
    <source>
        <dbReference type="ARBA" id="ARBA00022723"/>
    </source>
</evidence>
<keyword evidence="4 6" id="KW-0862">Zinc</keyword>
<dbReference type="EMBL" id="JAMYWC010000002">
    <property type="protein sequence ID" value="MCP1172012.1"/>
    <property type="molecule type" value="Genomic_DNA"/>
</dbReference>
<comment type="cofactor">
    <cofactor evidence="6">
        <name>Zn(2+)</name>
        <dbReference type="ChEBI" id="CHEBI:29105"/>
    </cofactor>
    <text evidence="6">Binds 1 zinc ion per subunit.</text>
</comment>
<name>A0AA41WRM1_9RALS</name>
<dbReference type="CDD" id="cd07331">
    <property type="entry name" value="M48C_Oma1_like"/>
    <property type="match status" value="1"/>
</dbReference>
<keyword evidence="2" id="KW-0479">Metal-binding</keyword>
<dbReference type="GO" id="GO:0004222">
    <property type="term" value="F:metalloendopeptidase activity"/>
    <property type="evidence" value="ECO:0007669"/>
    <property type="project" value="InterPro"/>
</dbReference>